<evidence type="ECO:0000313" key="2">
    <source>
        <dbReference type="EMBL" id="GEC22135.1"/>
    </source>
</evidence>
<evidence type="ECO:0000313" key="3">
    <source>
        <dbReference type="Proteomes" id="UP000320338"/>
    </source>
</evidence>
<dbReference type="AlphaFoldDB" id="A0A4Y3WTC1"/>
<evidence type="ECO:0000256" key="1">
    <source>
        <dbReference type="SAM" id="MobiDB-lite"/>
    </source>
</evidence>
<name>A0A4Y3WTC1_9PSEU</name>
<proteinExistence type="predicted"/>
<dbReference type="EMBL" id="BJNG01000039">
    <property type="protein sequence ID" value="GEC22135.1"/>
    <property type="molecule type" value="Genomic_DNA"/>
</dbReference>
<feature type="region of interest" description="Disordered" evidence="1">
    <location>
        <begin position="145"/>
        <end position="174"/>
    </location>
</feature>
<gene>
    <name evidence="2" type="ORF">PHY01_44180</name>
</gene>
<accession>A0A4Y3WTC1</accession>
<feature type="compositionally biased region" description="Low complexity" evidence="1">
    <location>
        <begin position="161"/>
        <end position="174"/>
    </location>
</feature>
<sequence>MSEPAVAATGARGYSWPPFEPGNEAALRHGAYSPRRVDPLAAELAAGALDDPDLAHLTAPGYRPAVWAWARAEAQVQLLAEHVERIGLDFGDHAVSAAHTALDRAERRAERSRRALGLDPLARARLGRDHAAARVDVVEVLTRMAEQRDAAAVPSPPTTAPPAETRPTTPEGQR</sequence>
<comment type="caution">
    <text evidence="2">The sequence shown here is derived from an EMBL/GenBank/DDBJ whole genome shotgun (WGS) entry which is preliminary data.</text>
</comment>
<dbReference type="OrthoDB" id="4949144at2"/>
<protein>
    <submittedName>
        <fullName evidence="2">Uncharacterized protein</fullName>
    </submittedName>
</protein>
<organism evidence="2 3">
    <name type="scientific">Pseudonocardia hydrocarbonoxydans</name>
    <dbReference type="NCBI Taxonomy" id="76726"/>
    <lineage>
        <taxon>Bacteria</taxon>
        <taxon>Bacillati</taxon>
        <taxon>Actinomycetota</taxon>
        <taxon>Actinomycetes</taxon>
        <taxon>Pseudonocardiales</taxon>
        <taxon>Pseudonocardiaceae</taxon>
        <taxon>Pseudonocardia</taxon>
    </lineage>
</organism>
<keyword evidence="3" id="KW-1185">Reference proteome</keyword>
<reference evidence="2 3" key="1">
    <citation type="submission" date="2019-06" db="EMBL/GenBank/DDBJ databases">
        <title>Whole genome shotgun sequence of Pseudonocardia hydrocarbonoxydans NBRC 14498.</title>
        <authorList>
            <person name="Hosoyama A."/>
            <person name="Uohara A."/>
            <person name="Ohji S."/>
            <person name="Ichikawa N."/>
        </authorList>
    </citation>
    <scope>NUCLEOTIDE SEQUENCE [LARGE SCALE GENOMIC DNA]</scope>
    <source>
        <strain evidence="2 3">NBRC 14498</strain>
    </source>
</reference>
<dbReference type="Proteomes" id="UP000320338">
    <property type="component" value="Unassembled WGS sequence"/>
</dbReference>
<dbReference type="RefSeq" id="WP_141281331.1">
    <property type="nucleotide sequence ID" value="NZ_BAAARZ010000013.1"/>
</dbReference>